<evidence type="ECO:0000313" key="9">
    <source>
        <dbReference type="EMBL" id="CAJ1400477.1"/>
    </source>
</evidence>
<dbReference type="SMART" id="SM01382">
    <property type="entry name" value="Ribosomal_L2_C"/>
    <property type="match status" value="1"/>
</dbReference>
<dbReference type="InterPro" id="IPR022671">
    <property type="entry name" value="Ribosomal_uL2_CS"/>
</dbReference>
<dbReference type="InterPro" id="IPR008991">
    <property type="entry name" value="Translation_prot_SH3-like_sf"/>
</dbReference>
<evidence type="ECO:0000256" key="4">
    <source>
        <dbReference type="ARBA" id="ARBA00069872"/>
    </source>
</evidence>
<dbReference type="Gene3D" id="2.30.30.30">
    <property type="match status" value="1"/>
</dbReference>
<dbReference type="GO" id="GO:0003735">
    <property type="term" value="F:structural constituent of ribosome"/>
    <property type="evidence" value="ECO:0007669"/>
    <property type="project" value="InterPro"/>
</dbReference>
<dbReference type="InterPro" id="IPR022666">
    <property type="entry name" value="Ribosomal_uL2_RNA-bd_dom"/>
</dbReference>
<dbReference type="Pfam" id="PF03947">
    <property type="entry name" value="Ribosomal_L2_C"/>
    <property type="match status" value="1"/>
</dbReference>
<proteinExistence type="inferred from homology"/>
<evidence type="ECO:0000259" key="8">
    <source>
        <dbReference type="SMART" id="SM01383"/>
    </source>
</evidence>
<dbReference type="Pfam" id="PF00181">
    <property type="entry name" value="Ribosomal_L2_N"/>
    <property type="match status" value="1"/>
</dbReference>
<gene>
    <name evidence="9" type="ORF">EVOR1521_LOCUS23805</name>
</gene>
<keyword evidence="10" id="KW-1185">Reference proteome</keyword>
<evidence type="ECO:0000256" key="2">
    <source>
        <dbReference type="ARBA" id="ARBA00022980"/>
    </source>
</evidence>
<dbReference type="SMART" id="SM01383">
    <property type="entry name" value="Ribosomal_L2"/>
    <property type="match status" value="1"/>
</dbReference>
<dbReference type="InterPro" id="IPR022669">
    <property type="entry name" value="Ribosomal_uL2_C"/>
</dbReference>
<evidence type="ECO:0000256" key="5">
    <source>
        <dbReference type="SAM" id="MobiDB-lite"/>
    </source>
</evidence>
<keyword evidence="3" id="KW-0687">Ribonucleoprotein</keyword>
<dbReference type="InterPro" id="IPR002171">
    <property type="entry name" value="Ribosomal_uL2"/>
</dbReference>
<dbReference type="Gene3D" id="2.40.50.140">
    <property type="entry name" value="Nucleic acid-binding proteins"/>
    <property type="match status" value="1"/>
</dbReference>
<dbReference type="PANTHER" id="PTHR13691">
    <property type="entry name" value="RIBOSOMAL PROTEIN L2"/>
    <property type="match status" value="1"/>
</dbReference>
<keyword evidence="2" id="KW-0689">Ribosomal protein</keyword>
<dbReference type="FunFam" id="4.10.950.10:FF:000001">
    <property type="entry name" value="50S ribosomal protein L2"/>
    <property type="match status" value="1"/>
</dbReference>
<dbReference type="SUPFAM" id="SSF50249">
    <property type="entry name" value="Nucleic acid-binding proteins"/>
    <property type="match status" value="1"/>
</dbReference>
<sequence>MAAWLALGLGALALHQFTGKAGFKGPAFVQPLAGRTLQPRPFAGQGDAHLSASTPNPRPVTLPIFAAVAFASLLRAKVQRRGKGKPQTTSGIRVRKPKNNALRELAARTQGELVVTQLSGQEMLRLATANNFHGLQDLEVAVKKQTGLDLSKYQLVTPDGQVLLADHKLHLTDELLLTAIARSAARTAWVRKARQLHLARSATVCFPDWAWSDKDIMYTALHTIMLEGDLHGIGQKLVEVKSELLQDRDFVLKLVSVSNVLEHLSEEFKGDEEVVAAAISWYPSAFAHADPRLQNQNFLKVVVAAVQGGGVSALASADTSLSDREIVAAYEEKGVLDLRGTGNSSIATFEELTCKQRYEPLCHMYRRRFARPRAKPIQMCTKTARESGHKYSLPGQGSRHARMYRVIDFGRAKKDMFGTIKSVEYDPYRNARICLVEYEDGEKRYILHAVGYFVGQEIISSADAPIFVGNAVPLDKVPIGTMVHSIEKNPTFGGAVARSAGASAIVLSRDRDYVTVKMPSGEVRLMMKECWCTIGKVGRTEAQLIKLGKAGKNRHLGFRPHVRGSAKNACDHAHGGGEGKSPIGHVHPKTKWGKCAHGMRTRRPQYSDKLILIHRKKKSGRA</sequence>
<dbReference type="GO" id="GO:0003723">
    <property type="term" value="F:RNA binding"/>
    <property type="evidence" value="ECO:0007669"/>
    <property type="project" value="InterPro"/>
</dbReference>
<dbReference type="InterPro" id="IPR012340">
    <property type="entry name" value="NA-bd_OB-fold"/>
</dbReference>
<dbReference type="AlphaFoldDB" id="A0AA36NAX5"/>
<feature type="signal peptide" evidence="6">
    <location>
        <begin position="1"/>
        <end position="22"/>
    </location>
</feature>
<feature type="chain" id="PRO_5041401856" description="Large ribosomal subunit protein uL2m" evidence="6">
    <location>
        <begin position="23"/>
        <end position="622"/>
    </location>
</feature>
<dbReference type="SUPFAM" id="SSF50104">
    <property type="entry name" value="Translation proteins SH3-like domain"/>
    <property type="match status" value="1"/>
</dbReference>
<dbReference type="NCBIfam" id="TIGR01171">
    <property type="entry name" value="rplB_bact"/>
    <property type="match status" value="1"/>
</dbReference>
<dbReference type="GO" id="GO:0002181">
    <property type="term" value="P:cytoplasmic translation"/>
    <property type="evidence" value="ECO:0007669"/>
    <property type="project" value="TreeGrafter"/>
</dbReference>
<keyword evidence="6" id="KW-0732">Signal</keyword>
<name>A0AA36NAX5_9DINO</name>
<dbReference type="Proteomes" id="UP001178507">
    <property type="component" value="Unassembled WGS sequence"/>
</dbReference>
<dbReference type="PANTHER" id="PTHR13691:SF5">
    <property type="entry name" value="LARGE RIBOSOMAL SUBUNIT PROTEIN UL2M"/>
    <property type="match status" value="1"/>
</dbReference>
<dbReference type="Pfam" id="PF13475">
    <property type="entry name" value="DUF4116"/>
    <property type="match status" value="1"/>
</dbReference>
<protein>
    <recommendedName>
        <fullName evidence="4">Large ribosomal subunit protein uL2m</fullName>
    </recommendedName>
</protein>
<dbReference type="InterPro" id="IPR025197">
    <property type="entry name" value="DUF4116"/>
</dbReference>
<reference evidence="9" key="1">
    <citation type="submission" date="2023-08" db="EMBL/GenBank/DDBJ databases">
        <authorList>
            <person name="Chen Y."/>
            <person name="Shah S."/>
            <person name="Dougan E. K."/>
            <person name="Thang M."/>
            <person name="Chan C."/>
        </authorList>
    </citation>
    <scope>NUCLEOTIDE SEQUENCE</scope>
</reference>
<feature type="region of interest" description="Disordered" evidence="5">
    <location>
        <begin position="565"/>
        <end position="589"/>
    </location>
</feature>
<dbReference type="InterPro" id="IPR014722">
    <property type="entry name" value="Rib_uL2_dom2"/>
</dbReference>
<evidence type="ECO:0000313" key="10">
    <source>
        <dbReference type="Proteomes" id="UP001178507"/>
    </source>
</evidence>
<feature type="domain" description="Large ribosomal subunit protein uL2 C-terminal" evidence="7">
    <location>
        <begin position="466"/>
        <end position="595"/>
    </location>
</feature>
<evidence type="ECO:0000256" key="3">
    <source>
        <dbReference type="ARBA" id="ARBA00023274"/>
    </source>
</evidence>
<feature type="domain" description="Large ribosomal subunit protein uL2 RNA-binding" evidence="8">
    <location>
        <begin position="384"/>
        <end position="460"/>
    </location>
</feature>
<dbReference type="InterPro" id="IPR005880">
    <property type="entry name" value="Ribosomal_uL2_bac/org-type"/>
</dbReference>
<dbReference type="InterPro" id="IPR014726">
    <property type="entry name" value="Ribosomal_uL2_dom3"/>
</dbReference>
<dbReference type="PROSITE" id="PS00467">
    <property type="entry name" value="RIBOSOMAL_L2"/>
    <property type="match status" value="1"/>
</dbReference>
<dbReference type="GO" id="GO:0015934">
    <property type="term" value="C:large ribosomal subunit"/>
    <property type="evidence" value="ECO:0007669"/>
    <property type="project" value="InterPro"/>
</dbReference>
<dbReference type="EMBL" id="CAUJNA010003372">
    <property type="protein sequence ID" value="CAJ1400477.1"/>
    <property type="molecule type" value="Genomic_DNA"/>
</dbReference>
<dbReference type="FunFam" id="2.30.30.30:FF:000001">
    <property type="entry name" value="50S ribosomal protein L2"/>
    <property type="match status" value="1"/>
</dbReference>
<accession>A0AA36NAX5</accession>
<evidence type="ECO:0000256" key="1">
    <source>
        <dbReference type="ARBA" id="ARBA00005636"/>
    </source>
</evidence>
<feature type="region of interest" description="Disordered" evidence="5">
    <location>
        <begin position="79"/>
        <end position="98"/>
    </location>
</feature>
<comment type="similarity">
    <text evidence="1">Belongs to the universal ribosomal protein uL2 family.</text>
</comment>
<comment type="caution">
    <text evidence="9">The sequence shown here is derived from an EMBL/GenBank/DDBJ whole genome shotgun (WGS) entry which is preliminary data.</text>
</comment>
<evidence type="ECO:0000259" key="7">
    <source>
        <dbReference type="SMART" id="SM01382"/>
    </source>
</evidence>
<dbReference type="Gene3D" id="4.10.950.10">
    <property type="entry name" value="Ribosomal protein L2, domain 3"/>
    <property type="match status" value="1"/>
</dbReference>
<dbReference type="GO" id="GO:0016740">
    <property type="term" value="F:transferase activity"/>
    <property type="evidence" value="ECO:0007669"/>
    <property type="project" value="InterPro"/>
</dbReference>
<organism evidence="9 10">
    <name type="scientific">Effrenium voratum</name>
    <dbReference type="NCBI Taxonomy" id="2562239"/>
    <lineage>
        <taxon>Eukaryota</taxon>
        <taxon>Sar</taxon>
        <taxon>Alveolata</taxon>
        <taxon>Dinophyceae</taxon>
        <taxon>Suessiales</taxon>
        <taxon>Symbiodiniaceae</taxon>
        <taxon>Effrenium</taxon>
    </lineage>
</organism>
<evidence type="ECO:0000256" key="6">
    <source>
        <dbReference type="SAM" id="SignalP"/>
    </source>
</evidence>